<name>V6TVT0_GIAIN</name>
<proteinExistence type="predicted"/>
<reference evidence="2" key="1">
    <citation type="submission" date="2012-02" db="EMBL/GenBank/DDBJ databases">
        <title>Genome sequencing of Giardia lamblia Genotypes A2 and B isolates (DH and GS) and comparative analysis with the genomes of Genotypes A1 and E (WB and Pig).</title>
        <authorList>
            <person name="Adam R."/>
            <person name="Dahlstrom E."/>
            <person name="Martens C."/>
            <person name="Bruno D."/>
            <person name="Barbian K."/>
            <person name="Porcella S.F."/>
            <person name="Nash T."/>
        </authorList>
    </citation>
    <scope>NUCLEOTIDE SEQUENCE</scope>
    <source>
        <strain evidence="2">GS</strain>
    </source>
</reference>
<reference evidence="1 2" key="2">
    <citation type="journal article" date="2013" name="Genome Biol. Evol.">
        <title>Genome sequencing of Giardia lamblia genotypes A2 and B isolates (DH and GS) and comparative analysis with the genomes of genotypes A1 and E (WB and Pig).</title>
        <authorList>
            <person name="Adam R.D."/>
            <person name="Dahlstrom E.W."/>
            <person name="Martens C.A."/>
            <person name="Bruno D.P."/>
            <person name="Barbian K.D."/>
            <person name="Ricklefs S.M."/>
            <person name="Hernandez M.M."/>
            <person name="Narla N.P."/>
            <person name="Patel R.B."/>
            <person name="Porcella S.F."/>
            <person name="Nash T.E."/>
        </authorList>
    </citation>
    <scope>NUCLEOTIDE SEQUENCE [LARGE SCALE GENOMIC DNA]</scope>
    <source>
        <strain evidence="1 2">GS</strain>
    </source>
</reference>
<dbReference type="AlphaFoldDB" id="V6TVT0"/>
<gene>
    <name evidence="1" type="ORF">GSB_151687</name>
</gene>
<organism evidence="1 2">
    <name type="scientific">Giardia intestinalis</name>
    <name type="common">Giardia lamblia</name>
    <dbReference type="NCBI Taxonomy" id="5741"/>
    <lineage>
        <taxon>Eukaryota</taxon>
        <taxon>Metamonada</taxon>
        <taxon>Diplomonadida</taxon>
        <taxon>Hexamitidae</taxon>
        <taxon>Giardiinae</taxon>
        <taxon>Giardia</taxon>
    </lineage>
</organism>
<dbReference type="EMBL" id="AHHH01000146">
    <property type="protein sequence ID" value="ESU41120.1"/>
    <property type="molecule type" value="Genomic_DNA"/>
</dbReference>
<protein>
    <submittedName>
        <fullName evidence="1">ATPase involved in DNA repair/chromosome segregation</fullName>
    </submittedName>
</protein>
<sequence length="31" mass="3368">MILQTNALLPVKGALGCILETEVRSETILIQ</sequence>
<evidence type="ECO:0000313" key="2">
    <source>
        <dbReference type="Proteomes" id="UP000018040"/>
    </source>
</evidence>
<dbReference type="Proteomes" id="UP000018040">
    <property type="component" value="Unassembled WGS sequence"/>
</dbReference>
<comment type="caution">
    <text evidence="1">The sequence shown here is derived from an EMBL/GenBank/DDBJ whole genome shotgun (WGS) entry which is preliminary data.</text>
</comment>
<evidence type="ECO:0000313" key="1">
    <source>
        <dbReference type="EMBL" id="ESU41120.1"/>
    </source>
</evidence>
<accession>V6TVT0</accession>